<dbReference type="AlphaFoldDB" id="A0A4Q5AGX3"/>
<dbReference type="EMBL" id="RYUQ01000001">
    <property type="protein sequence ID" value="RYQ27054.1"/>
    <property type="molecule type" value="Genomic_DNA"/>
</dbReference>
<dbReference type="SUPFAM" id="SSF101386">
    <property type="entry name" value="all-alpha NTP pyrophosphatases"/>
    <property type="match status" value="1"/>
</dbReference>
<dbReference type="Proteomes" id="UP000292535">
    <property type="component" value="Unassembled WGS sequence"/>
</dbReference>
<dbReference type="InterPro" id="IPR025984">
    <property type="entry name" value="DCTPP"/>
</dbReference>
<dbReference type="RefSeq" id="WP_242501718.1">
    <property type="nucleotide sequence ID" value="NZ_RYUQ01000001.1"/>
</dbReference>
<organism evidence="1 2">
    <name type="scientific">Bifidobacterium pseudolongum subsp. globosum</name>
    <dbReference type="NCBI Taxonomy" id="1690"/>
    <lineage>
        <taxon>Bacteria</taxon>
        <taxon>Bacillati</taxon>
        <taxon>Actinomycetota</taxon>
        <taxon>Actinomycetes</taxon>
        <taxon>Bifidobacteriales</taxon>
        <taxon>Bifidobacteriaceae</taxon>
        <taxon>Bifidobacterium</taxon>
    </lineage>
</organism>
<reference evidence="1 2" key="1">
    <citation type="submission" date="2018-12" db="EMBL/GenBank/DDBJ databases">
        <title>Unveiling genomic diversity among members of the Bifidobacterium pseudolongum species, a widely distributed gut commensal of the animal kingdom.</title>
        <authorList>
            <person name="Lugli G.A."/>
            <person name="Duranti S."/>
            <person name="Albert K."/>
            <person name="Mancabelli L."/>
            <person name="Napoli S."/>
            <person name="Viappiani A."/>
            <person name="Anzalone R."/>
            <person name="Longhi G."/>
            <person name="Milani C."/>
            <person name="Turroni F."/>
            <person name="Alessandri G."/>
            <person name="Sela D.A."/>
            <person name="Van Sinderen D."/>
            <person name="Ventura M."/>
        </authorList>
    </citation>
    <scope>NUCLEOTIDE SEQUENCE [LARGE SCALE GENOMIC DNA]</scope>
    <source>
        <strain evidence="1 2">2032B</strain>
    </source>
</reference>
<dbReference type="GO" id="GO:0047429">
    <property type="term" value="F:nucleoside triphosphate diphosphatase activity"/>
    <property type="evidence" value="ECO:0007669"/>
    <property type="project" value="InterPro"/>
</dbReference>
<accession>A0A4Q5AGX3</accession>
<proteinExistence type="predicted"/>
<dbReference type="Gene3D" id="1.10.287.1080">
    <property type="entry name" value="MazG-like"/>
    <property type="match status" value="1"/>
</dbReference>
<evidence type="ECO:0000313" key="1">
    <source>
        <dbReference type="EMBL" id="RYQ27054.1"/>
    </source>
</evidence>
<evidence type="ECO:0000313" key="2">
    <source>
        <dbReference type="Proteomes" id="UP000292535"/>
    </source>
</evidence>
<keyword evidence="1" id="KW-0378">Hydrolase</keyword>
<sequence length="78" mass="9094">MSCIYLLGCSQWSDKPYDSDWKHVYEELADVMIYYIQMADVLGVDLDKIIQDKMERNARKYPVGLSRTTGGKRERSGR</sequence>
<name>A0A4Q5AGX3_9BIFI</name>
<dbReference type="PANTHER" id="PTHR46523">
    <property type="entry name" value="DCTP PYROPHOSPHATASE 1"/>
    <property type="match status" value="1"/>
</dbReference>
<protein>
    <submittedName>
        <fullName evidence="1">MazG nucleotide pyrophosphohydrolase domain-containing protein</fullName>
    </submittedName>
</protein>
<dbReference type="PANTHER" id="PTHR46523:SF1">
    <property type="entry name" value="DCTP PYROPHOSPHATASE 1"/>
    <property type="match status" value="1"/>
</dbReference>
<comment type="caution">
    <text evidence="1">The sequence shown here is derived from an EMBL/GenBank/DDBJ whole genome shotgun (WGS) entry which is preliminary data.</text>
</comment>
<gene>
    <name evidence="1" type="ORF">PG2032B_0098</name>
</gene>
<dbReference type="InterPro" id="IPR052555">
    <property type="entry name" value="dCTP_Pyrophosphatase"/>
</dbReference>
<dbReference type="GO" id="GO:0009143">
    <property type="term" value="P:nucleoside triphosphate catabolic process"/>
    <property type="evidence" value="ECO:0007669"/>
    <property type="project" value="InterPro"/>
</dbReference>
<dbReference type="Pfam" id="PF12643">
    <property type="entry name" value="MazG-like"/>
    <property type="match status" value="1"/>
</dbReference>